<feature type="region of interest" description="Disordered" evidence="3">
    <location>
        <begin position="454"/>
        <end position="475"/>
    </location>
</feature>
<comment type="subcellular location">
    <subcellularLocation>
        <location evidence="1">Cytoplasm</location>
    </subcellularLocation>
</comment>
<gene>
    <name evidence="6" type="ORF">HID58_074540</name>
</gene>
<dbReference type="PANTHER" id="PTHR22999:SF23">
    <property type="entry name" value="SORTING NEXIN-16"/>
    <property type="match status" value="1"/>
</dbReference>
<dbReference type="PANTHER" id="PTHR22999">
    <property type="entry name" value="PX SERINE/THREONINE KINASE PXK"/>
    <property type="match status" value="1"/>
</dbReference>
<dbReference type="InterPro" id="IPR001683">
    <property type="entry name" value="PX_dom"/>
</dbReference>
<sequence length="1074" mass="122363">MVMAQWPCLVTKFTLASRVQSLLCSNGRSLPFMGDRICAAAMKAMETIQDLIEEAKIRTVWWALCIFSVTYFLTRTSISDLSSFRHYWLKLQFDICFFAHCRSLVLSHADTSKSMWMNLPMAILILGALRILLNQIEFRWKVMPDPRQSRLSYPDKKQLSLNDPRLSSTPPPPRWKKKIDSPVVDAAINDFIDKILNDFVINLWYSLITPDKEAPELIRGVIMDALGEISVRVKEINIVDLLTRDIVDLIGDHLEIFRRNHAAIGTDVMKTLSSEERDERLKYHLMASGELYPALISPESEYKVLQKIVAGILSVVLRPREAQCPLVRTIAREIVTCLVVQPLLNLAAPERINEVLEIIINIIKEGNFEQFSGEEQSVYSASLSASDSQAKSMNLAKVNEQETPSVDDERHPELRIQQHSGDWARMLEVATQRRTEVLTPENLENMWTKGRNYKKKEHKKSLKTGSSVSTTTGTEEKAVVHLPPRVSVDKHSLVQIEEDISRTASCEGGRHMYEVGVRNEPPSDGNKNRLKRSNSTSDLLQPETRLALLGVGEGPLITDFYTSAYIKHNENHTCDSKSPNIVLHKESQQCSKLKCRVLGAYFEKLSSKSFAVYSIAVTDTENKTWFVKRRYSNFERLHRQLKEIPNYNLQLPPKRIFSSSTEDAFVHRRCIQLDKYLQDLLSIANVAEQYEVWDFLRESSKNYSFGKSSSVMKTLAVNVDDAMDDIVRQFKGVSGGLMRKVVGSPLEENDQVPARHLSWSVHDINTQLAKETATESMHSSISDNEDIDKLGENTQGEGRLVSEANGWHSDNELDSKCFPPRVVRRLGEPENMPFNKENDYKAKSEVRGFSDSQHADPSTSVAHSPTGVPEWNPPNVSVPILNLVDKVFQLNRRGWLRRQVFWISKQILQLVMEDAVDDWLLREVCWLRNEDTVAHGIRWAQDLLWPNGVFFTRVGDGQEASDRTDPSDNAFQIAGQLGGMKEVKPSSFEQQFEASRRASEIKKFLFDGAPTALVSLVGHNQYRRCARDIFYFTQSNVCIKQLTFAILELLLRTVFPELKDLLRDIRENSNVRSE</sequence>
<feature type="domain" description="PXA" evidence="5">
    <location>
        <begin position="181"/>
        <end position="365"/>
    </location>
</feature>
<reference evidence="6 7" key="1">
    <citation type="submission" date="2021-05" db="EMBL/GenBank/DDBJ databases">
        <title>Genome Assembly of Synthetic Allotetraploid Brassica napus Reveals Homoeologous Exchanges between Subgenomes.</title>
        <authorList>
            <person name="Davis J.T."/>
        </authorList>
    </citation>
    <scope>NUCLEOTIDE SEQUENCE [LARGE SCALE GENOMIC DNA]</scope>
    <source>
        <strain evidence="7">cv. Da-Ae</strain>
        <tissue evidence="6">Seedling</tissue>
    </source>
</reference>
<feature type="compositionally biased region" description="Low complexity" evidence="3">
    <location>
        <begin position="463"/>
        <end position="473"/>
    </location>
</feature>
<dbReference type="Proteomes" id="UP000824890">
    <property type="component" value="Unassembled WGS sequence"/>
</dbReference>
<organism evidence="6 7">
    <name type="scientific">Brassica napus</name>
    <name type="common">Rape</name>
    <dbReference type="NCBI Taxonomy" id="3708"/>
    <lineage>
        <taxon>Eukaryota</taxon>
        <taxon>Viridiplantae</taxon>
        <taxon>Streptophyta</taxon>
        <taxon>Embryophyta</taxon>
        <taxon>Tracheophyta</taxon>
        <taxon>Spermatophyta</taxon>
        <taxon>Magnoliopsida</taxon>
        <taxon>eudicotyledons</taxon>
        <taxon>Gunneridae</taxon>
        <taxon>Pentapetalae</taxon>
        <taxon>rosids</taxon>
        <taxon>malvids</taxon>
        <taxon>Brassicales</taxon>
        <taxon>Brassicaceae</taxon>
        <taxon>Brassiceae</taxon>
        <taxon>Brassica</taxon>
    </lineage>
</organism>
<dbReference type="InterPro" id="IPR003114">
    <property type="entry name" value="Phox_assoc"/>
</dbReference>
<evidence type="ECO:0000259" key="4">
    <source>
        <dbReference type="PROSITE" id="PS50195"/>
    </source>
</evidence>
<dbReference type="SMART" id="SM00312">
    <property type="entry name" value="PX"/>
    <property type="match status" value="1"/>
</dbReference>
<feature type="region of interest" description="Disordered" evidence="3">
    <location>
        <begin position="845"/>
        <end position="870"/>
    </location>
</feature>
<dbReference type="Pfam" id="PF02194">
    <property type="entry name" value="PXA"/>
    <property type="match status" value="1"/>
</dbReference>
<proteinExistence type="predicted"/>
<evidence type="ECO:0000313" key="7">
    <source>
        <dbReference type="Proteomes" id="UP000824890"/>
    </source>
</evidence>
<feature type="compositionally biased region" description="Polar residues" evidence="3">
    <location>
        <begin position="850"/>
        <end position="863"/>
    </location>
</feature>
<dbReference type="SUPFAM" id="SSF64268">
    <property type="entry name" value="PX domain"/>
    <property type="match status" value="1"/>
</dbReference>
<keyword evidence="7" id="KW-1185">Reference proteome</keyword>
<evidence type="ECO:0000256" key="1">
    <source>
        <dbReference type="ARBA" id="ARBA00004496"/>
    </source>
</evidence>
<evidence type="ECO:0000256" key="2">
    <source>
        <dbReference type="ARBA" id="ARBA00022490"/>
    </source>
</evidence>
<accession>A0ABQ7YHA5</accession>
<dbReference type="InterPro" id="IPR051837">
    <property type="entry name" value="SortingNexin/PXDomain-PKLike"/>
</dbReference>
<protein>
    <submittedName>
        <fullName evidence="6">Uncharacterized protein</fullName>
    </submittedName>
</protein>
<dbReference type="InterPro" id="IPR013937">
    <property type="entry name" value="Sorting_nexin_C"/>
</dbReference>
<dbReference type="Gene3D" id="3.30.1520.10">
    <property type="entry name" value="Phox-like domain"/>
    <property type="match status" value="1"/>
</dbReference>
<dbReference type="InterPro" id="IPR036871">
    <property type="entry name" value="PX_dom_sf"/>
</dbReference>
<evidence type="ECO:0000313" key="6">
    <source>
        <dbReference type="EMBL" id="KAH0867518.1"/>
    </source>
</evidence>
<dbReference type="SMART" id="SM00313">
    <property type="entry name" value="PXA"/>
    <property type="match status" value="1"/>
</dbReference>
<dbReference type="CDD" id="cd06872">
    <property type="entry name" value="PX_SNX19_like_plant"/>
    <property type="match status" value="1"/>
</dbReference>
<name>A0ABQ7YHA5_BRANA</name>
<dbReference type="Pfam" id="PF00787">
    <property type="entry name" value="PX"/>
    <property type="match status" value="1"/>
</dbReference>
<dbReference type="Pfam" id="PF08628">
    <property type="entry name" value="Nexin_C"/>
    <property type="match status" value="1"/>
</dbReference>
<keyword evidence="2" id="KW-0963">Cytoplasm</keyword>
<feature type="domain" description="PX" evidence="4">
    <location>
        <begin position="591"/>
        <end position="703"/>
    </location>
</feature>
<dbReference type="PROSITE" id="PS51207">
    <property type="entry name" value="PXA"/>
    <property type="match status" value="1"/>
</dbReference>
<comment type="caution">
    <text evidence="6">The sequence shown here is derived from an EMBL/GenBank/DDBJ whole genome shotgun (WGS) entry which is preliminary data.</text>
</comment>
<dbReference type="PROSITE" id="PS50195">
    <property type="entry name" value="PX"/>
    <property type="match status" value="1"/>
</dbReference>
<dbReference type="EMBL" id="JAGKQM010000017">
    <property type="protein sequence ID" value="KAH0867518.1"/>
    <property type="molecule type" value="Genomic_DNA"/>
</dbReference>
<evidence type="ECO:0000259" key="5">
    <source>
        <dbReference type="PROSITE" id="PS51207"/>
    </source>
</evidence>
<feature type="region of interest" description="Disordered" evidence="3">
    <location>
        <begin position="515"/>
        <end position="538"/>
    </location>
</feature>
<evidence type="ECO:0000256" key="3">
    <source>
        <dbReference type="SAM" id="MobiDB-lite"/>
    </source>
</evidence>